<gene>
    <name evidence="2" type="ORF">GCM10011489_04110</name>
</gene>
<dbReference type="EMBL" id="BMGC01000002">
    <property type="protein sequence ID" value="GGB19180.1"/>
    <property type="molecule type" value="Genomic_DNA"/>
</dbReference>
<dbReference type="SUPFAM" id="SSF55729">
    <property type="entry name" value="Acyl-CoA N-acyltransferases (Nat)"/>
    <property type="match status" value="1"/>
</dbReference>
<reference evidence="2" key="2">
    <citation type="submission" date="2020-09" db="EMBL/GenBank/DDBJ databases">
        <authorList>
            <person name="Sun Q."/>
            <person name="Zhou Y."/>
        </authorList>
    </citation>
    <scope>NUCLEOTIDE SEQUENCE</scope>
    <source>
        <strain evidence="2">CGMCC 1.12827</strain>
    </source>
</reference>
<dbReference type="PROSITE" id="PS51186">
    <property type="entry name" value="GNAT"/>
    <property type="match status" value="1"/>
</dbReference>
<evidence type="ECO:0000313" key="3">
    <source>
        <dbReference type="Proteomes" id="UP000621454"/>
    </source>
</evidence>
<dbReference type="Pfam" id="PF13508">
    <property type="entry name" value="Acetyltransf_7"/>
    <property type="match status" value="1"/>
</dbReference>
<accession>A0A916WNF6</accession>
<dbReference type="RefSeq" id="WP_188584917.1">
    <property type="nucleotide sequence ID" value="NZ_BMGC01000002.1"/>
</dbReference>
<dbReference type="InterPro" id="IPR016181">
    <property type="entry name" value="Acyl_CoA_acyltransferase"/>
</dbReference>
<sequence>MTIQIVDLPARDAQSWLRPALTVYVTAMRYPAGTEIHREPLWREHITRPGWRAVGALLYDDEPAARTRSSSSSPRLVGIAYGYRGAPNQWWHQQLRTGLRVSGYSRDHIERILDNYFELTELHVHPDVQGRGVGAALLARLLADRPEDRVLLSTPEVPGESNRAWRLYRRFGFLDVLRHFTFTGDPRPFAVLGRDLPLARPTDTPRP</sequence>
<dbReference type="Gene3D" id="3.40.630.30">
    <property type="match status" value="1"/>
</dbReference>
<name>A0A916WNF6_9ACTN</name>
<organism evidence="2 3">
    <name type="scientific">Gordonia jinhuaensis</name>
    <dbReference type="NCBI Taxonomy" id="1517702"/>
    <lineage>
        <taxon>Bacteria</taxon>
        <taxon>Bacillati</taxon>
        <taxon>Actinomycetota</taxon>
        <taxon>Actinomycetes</taxon>
        <taxon>Mycobacteriales</taxon>
        <taxon>Gordoniaceae</taxon>
        <taxon>Gordonia</taxon>
    </lineage>
</organism>
<dbReference type="GO" id="GO:0016747">
    <property type="term" value="F:acyltransferase activity, transferring groups other than amino-acyl groups"/>
    <property type="evidence" value="ECO:0007669"/>
    <property type="project" value="InterPro"/>
</dbReference>
<evidence type="ECO:0000313" key="2">
    <source>
        <dbReference type="EMBL" id="GGB19180.1"/>
    </source>
</evidence>
<feature type="domain" description="N-acetyltransferase" evidence="1">
    <location>
        <begin position="3"/>
        <end position="203"/>
    </location>
</feature>
<protein>
    <recommendedName>
        <fullName evidence="1">N-acetyltransferase domain-containing protein</fullName>
    </recommendedName>
</protein>
<comment type="caution">
    <text evidence="2">The sequence shown here is derived from an EMBL/GenBank/DDBJ whole genome shotgun (WGS) entry which is preliminary data.</text>
</comment>
<proteinExistence type="predicted"/>
<dbReference type="AlphaFoldDB" id="A0A916WNF6"/>
<dbReference type="Proteomes" id="UP000621454">
    <property type="component" value="Unassembled WGS sequence"/>
</dbReference>
<reference evidence="2" key="1">
    <citation type="journal article" date="2014" name="Int. J. Syst. Evol. Microbiol.">
        <title>Complete genome sequence of Corynebacterium casei LMG S-19264T (=DSM 44701T), isolated from a smear-ripened cheese.</title>
        <authorList>
            <consortium name="US DOE Joint Genome Institute (JGI-PGF)"/>
            <person name="Walter F."/>
            <person name="Albersmeier A."/>
            <person name="Kalinowski J."/>
            <person name="Ruckert C."/>
        </authorList>
    </citation>
    <scope>NUCLEOTIDE SEQUENCE</scope>
    <source>
        <strain evidence="2">CGMCC 1.12827</strain>
    </source>
</reference>
<dbReference type="InterPro" id="IPR000182">
    <property type="entry name" value="GNAT_dom"/>
</dbReference>
<evidence type="ECO:0000259" key="1">
    <source>
        <dbReference type="PROSITE" id="PS51186"/>
    </source>
</evidence>
<keyword evidence="3" id="KW-1185">Reference proteome</keyword>